<dbReference type="EMBL" id="MN739312">
    <property type="protein sequence ID" value="QHS98213.1"/>
    <property type="molecule type" value="Genomic_DNA"/>
</dbReference>
<dbReference type="Gene3D" id="2.70.40.10">
    <property type="match status" value="1"/>
</dbReference>
<organism evidence="2">
    <name type="scientific">viral metagenome</name>
    <dbReference type="NCBI Taxonomy" id="1070528"/>
    <lineage>
        <taxon>unclassified sequences</taxon>
        <taxon>metagenomes</taxon>
        <taxon>organismal metagenomes</taxon>
    </lineage>
</organism>
<evidence type="ECO:0000259" key="1">
    <source>
        <dbReference type="Pfam" id="PF00692"/>
    </source>
</evidence>
<reference evidence="2" key="1">
    <citation type="journal article" date="2020" name="Nature">
        <title>Giant virus diversity and host interactions through global metagenomics.</title>
        <authorList>
            <person name="Schulz F."/>
            <person name="Roux S."/>
            <person name="Paez-Espino D."/>
            <person name="Jungbluth S."/>
            <person name="Walsh D.A."/>
            <person name="Denef V.J."/>
            <person name="McMahon K.D."/>
            <person name="Konstantinidis K.T."/>
            <person name="Eloe-Fadrosh E.A."/>
            <person name="Kyrpides N.C."/>
            <person name="Woyke T."/>
        </authorList>
    </citation>
    <scope>NUCLEOTIDE SEQUENCE</scope>
    <source>
        <strain evidence="2">GVMAG-M-3300020182-84</strain>
    </source>
</reference>
<dbReference type="InterPro" id="IPR029054">
    <property type="entry name" value="dUTPase-like"/>
</dbReference>
<dbReference type="InterPro" id="IPR036157">
    <property type="entry name" value="dUTPase-like_sf"/>
</dbReference>
<accession>A0A6C0C3W0</accession>
<feature type="domain" description="dUTPase-like" evidence="1">
    <location>
        <begin position="47"/>
        <end position="188"/>
    </location>
</feature>
<sequence>MSSFSAPANFPHAFLRMAIHTNDQTLKDKYFNAVIQHNQKMLQPCPDSGFDLLTPEDTQFTSEFDTKMIDMQVSFEMRTYNIDSGKYDDCCGFYSYPRSSMSKTPLILANHVGIIDSGYRGTVRGAFRMLPTTSVKAIQNENVKYTVERFQRLLQICHPSLCPIFVELVTPNELSETSRGAGGFGSTG</sequence>
<proteinExistence type="predicted"/>
<dbReference type="AlphaFoldDB" id="A0A6C0C3W0"/>
<protein>
    <recommendedName>
        <fullName evidence="1">dUTPase-like domain-containing protein</fullName>
    </recommendedName>
</protein>
<dbReference type="SUPFAM" id="SSF51283">
    <property type="entry name" value="dUTPase-like"/>
    <property type="match status" value="1"/>
</dbReference>
<name>A0A6C0C3W0_9ZZZZ</name>
<evidence type="ECO:0000313" key="2">
    <source>
        <dbReference type="EMBL" id="QHS98213.1"/>
    </source>
</evidence>
<dbReference type="Pfam" id="PF00692">
    <property type="entry name" value="dUTPase"/>
    <property type="match status" value="1"/>
</dbReference>